<dbReference type="HOGENOM" id="CLU_077795_2_2_11"/>
<dbReference type="PANTHER" id="PTHR30246">
    <property type="entry name" value="2-KETO-3-DEOXY-6-PHOSPHOGLUCONATE ALDOLASE"/>
    <property type="match status" value="1"/>
</dbReference>
<reference evidence="6 7" key="2">
    <citation type="journal article" date="2002" name="Nature">
        <title>Complete genome sequence of the model actinomycete Streptomyces coelicolor A3(2).</title>
        <authorList>
            <person name="Bentley S.D."/>
            <person name="Chater K.F."/>
            <person name="Cerdeno-Tarraga A.M."/>
            <person name="Challis G.L."/>
            <person name="Thomson N.R."/>
            <person name="James K.D."/>
            <person name="Harris D.E."/>
            <person name="Quail M.A."/>
            <person name="Kieser H."/>
            <person name="Harper D."/>
            <person name="Bateman A."/>
            <person name="Brown S."/>
            <person name="Chandra G."/>
            <person name="Chen C.W."/>
            <person name="Collins M."/>
            <person name="Cronin A."/>
            <person name="Fraser A."/>
            <person name="Goble A."/>
            <person name="Hidalgo J."/>
            <person name="Hornsby T."/>
            <person name="Howarth S."/>
            <person name="Huang C.H."/>
            <person name="Kieser T."/>
            <person name="Larke L."/>
            <person name="Murphy L."/>
            <person name="Oliver K."/>
            <person name="O'Neil S."/>
            <person name="Rabbinowitsch E."/>
            <person name="Rajandream M.A."/>
            <person name="Rutherford K."/>
            <person name="Rutter S."/>
            <person name="Seeger K."/>
            <person name="Saunders D."/>
            <person name="Sharp S."/>
            <person name="Squares R."/>
            <person name="Squares S."/>
            <person name="Taylor K."/>
            <person name="Warren T."/>
            <person name="Wietzorrek A."/>
            <person name="Woodward J."/>
            <person name="Barrell B.G."/>
            <person name="Parkhill J."/>
            <person name="Hopwood D.A."/>
        </authorList>
    </citation>
    <scope>NUCLEOTIDE SEQUENCE [LARGE SCALE GENOMIC DNA]</scope>
    <source>
        <strain evidence="7">ATCC BAA-471 / A3(2) / M145</strain>
    </source>
</reference>
<proteinExistence type="inferred from homology"/>
<evidence type="ECO:0000256" key="1">
    <source>
        <dbReference type="ARBA" id="ARBA00004761"/>
    </source>
</evidence>
<reference evidence="6 7" key="1">
    <citation type="journal article" date="1996" name="Mol. Microbiol.">
        <title>A set of ordered cosmids and a detailed genetic and physical map for the 8 Mb Streptomyces coelicolor A3(2) chromosome.</title>
        <authorList>
            <person name="Redenbach M."/>
            <person name="Kieser H.M."/>
            <person name="Denapaite D."/>
            <person name="Eichner A."/>
            <person name="Cullum J."/>
            <person name="Kinashi H."/>
            <person name="Hopwood D.A."/>
        </authorList>
    </citation>
    <scope>NUCLEOTIDE SEQUENCE [LARGE SCALE GENOMIC DNA]</scope>
    <source>
        <strain evidence="7">ATCC BAA-471 / A3(2) / M145</strain>
    </source>
</reference>
<dbReference type="PATRIC" id="fig|100226.15.peg.3553"/>
<dbReference type="eggNOG" id="COG0800">
    <property type="taxonomic scope" value="Bacteria"/>
</dbReference>
<accession>Q9RKE3</accession>
<evidence type="ECO:0000256" key="4">
    <source>
        <dbReference type="ARBA" id="ARBA00023239"/>
    </source>
</evidence>
<dbReference type="NCBIfam" id="TIGR01182">
    <property type="entry name" value="eda"/>
    <property type="match status" value="1"/>
</dbReference>
<dbReference type="EMBL" id="AL645882">
    <property type="protein sequence ID" value="CAB61819.1"/>
    <property type="molecule type" value="Genomic_DNA"/>
</dbReference>
<dbReference type="STRING" id="100226.gene:17761116"/>
<keyword evidence="5" id="KW-0119">Carbohydrate metabolism</keyword>
<dbReference type="EMBL" id="AL939116">
    <property type="protein sequence ID" value="CAB61819.1"/>
    <property type="molecule type" value="Genomic_DNA"/>
</dbReference>
<evidence type="ECO:0000256" key="2">
    <source>
        <dbReference type="ARBA" id="ARBA00006906"/>
    </source>
</evidence>
<evidence type="ECO:0000313" key="7">
    <source>
        <dbReference type="Proteomes" id="UP000001973"/>
    </source>
</evidence>
<evidence type="ECO:0000256" key="3">
    <source>
        <dbReference type="ARBA" id="ARBA00011233"/>
    </source>
</evidence>
<comment type="similarity">
    <text evidence="2">Belongs to the KHG/KDPG aldolase family.</text>
</comment>
<dbReference type="PANTHER" id="PTHR30246:SF1">
    <property type="entry name" value="2-DEHYDRO-3-DEOXY-6-PHOSPHOGALACTONATE ALDOLASE-RELATED"/>
    <property type="match status" value="1"/>
</dbReference>
<evidence type="ECO:0000256" key="5">
    <source>
        <dbReference type="ARBA" id="ARBA00023277"/>
    </source>
</evidence>
<comment type="pathway">
    <text evidence="1">Carbohydrate acid metabolism.</text>
</comment>
<dbReference type="SUPFAM" id="SSF51569">
    <property type="entry name" value="Aldolase"/>
    <property type="match status" value="1"/>
</dbReference>
<dbReference type="InterPro" id="IPR013785">
    <property type="entry name" value="Aldolase_TIM"/>
</dbReference>
<dbReference type="Pfam" id="PF01081">
    <property type="entry name" value="Aldolase"/>
    <property type="match status" value="1"/>
</dbReference>
<organism evidence="6 7">
    <name type="scientific">Streptomyces coelicolor (strain ATCC BAA-471 / A3(2) / M145)</name>
    <dbReference type="NCBI Taxonomy" id="100226"/>
    <lineage>
        <taxon>Bacteria</taxon>
        <taxon>Bacillati</taxon>
        <taxon>Actinomycetota</taxon>
        <taxon>Actinomycetes</taxon>
        <taxon>Kitasatosporales</taxon>
        <taxon>Streptomycetaceae</taxon>
        <taxon>Streptomyces</taxon>
        <taxon>Streptomyces albidoflavus group</taxon>
    </lineage>
</organism>
<dbReference type="AlphaFoldDB" id="Q9RKE3"/>
<dbReference type="SMR" id="Q9RKE3"/>
<dbReference type="Proteomes" id="UP000001973">
    <property type="component" value="Chromosome"/>
</dbReference>
<dbReference type="InParanoid" id="Q9RKE3"/>
<dbReference type="OrthoDB" id="9805177at2"/>
<protein>
    <submittedName>
        <fullName evidence="6">Aldolase</fullName>
    </submittedName>
</protein>
<name>Q9RKE3_STRCO</name>
<dbReference type="RefSeq" id="WP_011029031.1">
    <property type="nucleotide sequence ID" value="NC_003888.3"/>
</dbReference>
<dbReference type="GO" id="GO:0008674">
    <property type="term" value="F:2-dehydro-3-deoxy-6-phosphogalactonate aldolase activity"/>
    <property type="evidence" value="ECO:0000318"/>
    <property type="project" value="GO_Central"/>
</dbReference>
<evidence type="ECO:0000313" key="6">
    <source>
        <dbReference type="EMBL" id="CAB61819.1"/>
    </source>
</evidence>
<comment type="subunit">
    <text evidence="3">Homotrimer.</text>
</comment>
<keyword evidence="4" id="KW-0456">Lyase</keyword>
<dbReference type="Gene3D" id="3.20.20.70">
    <property type="entry name" value="Aldolase class I"/>
    <property type="match status" value="1"/>
</dbReference>
<dbReference type="GO" id="GO:0034194">
    <property type="term" value="P:D-galactonate catabolic process"/>
    <property type="evidence" value="ECO:0000318"/>
    <property type="project" value="GO_Central"/>
</dbReference>
<dbReference type="CDD" id="cd00452">
    <property type="entry name" value="KDPG_aldolase"/>
    <property type="match status" value="1"/>
</dbReference>
<dbReference type="PhylomeDB" id="Q9RKE3"/>
<dbReference type="PaxDb" id="100226-SCO3495"/>
<keyword evidence="7" id="KW-1185">Reference proteome</keyword>
<dbReference type="InterPro" id="IPR000887">
    <property type="entry name" value="Aldlse_KDPG_KHG"/>
</dbReference>
<dbReference type="KEGG" id="sco:SCO3495"/>
<gene>
    <name evidence="6" type="ordered locus">SCO3495</name>
    <name evidence="6" type="ORF">SCE65.31c</name>
</gene>
<sequence>MTRADDPAPARPECPITTEITSRGLIAILRAPTAEHFPAIAATLLDAGIHAIEITLTTHGALRCIRELTAAYGPEAVIGAGTVLTVGQAQTCVDAGARFLVSPVAVPDVVRTARAASVAAYPGALTPTEIHAAGRTGAPAVKLFPASAVSPRYVSDLRGPLPGIPLIPTGGISLTGIPAWIAAGVAAVGLGTPLIGTAATEGADDHLAARCRQAIAAVSEGRAAR</sequence>